<dbReference type="SUPFAM" id="SSF50939">
    <property type="entry name" value="Sialidases"/>
    <property type="match status" value="1"/>
</dbReference>
<comment type="caution">
    <text evidence="1">The sequence shown here is derived from an EMBL/GenBank/DDBJ whole genome shotgun (WGS) entry which is preliminary data.</text>
</comment>
<proteinExistence type="predicted"/>
<evidence type="ECO:0000313" key="1">
    <source>
        <dbReference type="EMBL" id="CAH1059729.1"/>
    </source>
</evidence>
<dbReference type="SUPFAM" id="SSF69322">
    <property type="entry name" value="Tricorn protease domain 2"/>
    <property type="match status" value="1"/>
</dbReference>
<evidence type="ECO:0000313" key="2">
    <source>
        <dbReference type="Proteomes" id="UP000838749"/>
    </source>
</evidence>
<accession>A0ABM9BMU9</accession>
<dbReference type="EMBL" id="CAKMAB010000066">
    <property type="protein sequence ID" value="CAH1059729.1"/>
    <property type="molecule type" value="Genomic_DNA"/>
</dbReference>
<sequence length="494" mass="55911">MRLRKYLNWGLLVILILFLSVIVFQNEVKRTVQSELNGELTMKEAIIQGLSAAKKWNKKASLVSVTSVDEKKGGSRGDTGRRYSWTLTFMVPKTDEHLLVGLSNGVITETRQLKGPKNIETFDIKEIVYDSPAIVEAAKHNYLLQPGEDWATGYHFTYGIVDSVPIITVFGIDNNKLFAKISFNALNGFETEALHKVPHGGGLVQLTKDENDPRYFFKNADIKGISSGNERLVMFGDREPREFNSLVDPFLLVSKDDGKSWASIKFNDVVLKSWFNEKDELFIATSNEIWADVAGHRDISLSLSDKIENIDTSGNNIAVLSNGYIHLTNDGNVWSKISVSKELRSIEVSSSGQLFVFTTENEIFQYKESRWMKVSKPRGLERFSAAIEDNNLLFISKETNLWILNLELNKWNEVPVPIDDEVINFFETGNQIFLISTRGGVYKLIEGGDGVGEWKAEKIFEIQNEIIRDLAFNQKGLYIATSPEYIWEVFKGGY</sequence>
<reference evidence="1" key="1">
    <citation type="submission" date="2021-12" db="EMBL/GenBank/DDBJ databases">
        <authorList>
            <person name="Criscuolo A."/>
        </authorList>
    </citation>
    <scope>NUCLEOTIDE SEQUENCE</scope>
    <source>
        <strain evidence="1">CIP111894</strain>
    </source>
</reference>
<organism evidence="1 2">
    <name type="scientific">Paenibacillus pseudetheri</name>
    <dbReference type="NCBI Taxonomy" id="2897682"/>
    <lineage>
        <taxon>Bacteria</taxon>
        <taxon>Bacillati</taxon>
        <taxon>Bacillota</taxon>
        <taxon>Bacilli</taxon>
        <taxon>Bacillales</taxon>
        <taxon>Paenibacillaceae</taxon>
        <taxon>Paenibacillus</taxon>
    </lineage>
</organism>
<name>A0ABM9BMU9_9BACL</name>
<dbReference type="InterPro" id="IPR036278">
    <property type="entry name" value="Sialidase_sf"/>
</dbReference>
<protein>
    <submittedName>
        <fullName evidence="1">Uncharacterized protein</fullName>
    </submittedName>
</protein>
<dbReference type="Proteomes" id="UP000838749">
    <property type="component" value="Unassembled WGS sequence"/>
</dbReference>
<gene>
    <name evidence="1" type="ORF">PAECIP111894_05941</name>
</gene>
<keyword evidence="2" id="KW-1185">Reference proteome</keyword>